<gene>
    <name evidence="4" type="ORF">QYE76_023881</name>
</gene>
<feature type="domain" description="CCHC-type" evidence="3">
    <location>
        <begin position="229"/>
        <end position="243"/>
    </location>
</feature>
<dbReference type="PANTHER" id="PTHR31286">
    <property type="entry name" value="GLYCINE-RICH CELL WALL STRUCTURAL PROTEIN 1.8-LIKE"/>
    <property type="match status" value="1"/>
</dbReference>
<dbReference type="PROSITE" id="PS50158">
    <property type="entry name" value="ZF_CCHC"/>
    <property type="match status" value="1"/>
</dbReference>
<feature type="compositionally biased region" description="Polar residues" evidence="2">
    <location>
        <begin position="15"/>
        <end position="24"/>
    </location>
</feature>
<dbReference type="GO" id="GO:0008270">
    <property type="term" value="F:zinc ion binding"/>
    <property type="evidence" value="ECO:0007669"/>
    <property type="project" value="UniProtKB-KW"/>
</dbReference>
<sequence length="400" mass="44770">MASRGGAPQEKGQSRPPTSGSAGPTETIEEMVGRMKLTAAESRKIRIDDREEGNGPSWALAGRILVPNPKVIHIQTISAVLRPAWGNPKGLVFTDGGPNLFIAELASEKDRDRIWEKSPWTVNKHAILLENYQNWRRPSELKFDRLLLWVRVVDLPRNMINTKWGTQIASDIGVEVVKIDTSNSFSGFLRARVFVDVKEPLRRWIFLDSTLREAEDWYELQYEQLPYFCFSCGLLGHSAVMCPTPAERDEFDALPYGPRLRVSDDYWRQGPSQAFGKGAPSAHREDGSQQHERRWEKGGAPSGPAPGRQQTGRVHNTAPRRGPVKPVYRRLDLAATETGAIDLMDTGTAMVLFEGNMGLKRDIRPEQLPNAEKASPDPKKKKVSPSNESATAAEQPRQEQ</sequence>
<keyword evidence="1" id="KW-0479">Metal-binding</keyword>
<evidence type="ECO:0000259" key="3">
    <source>
        <dbReference type="PROSITE" id="PS50158"/>
    </source>
</evidence>
<comment type="caution">
    <text evidence="4">The sequence shown here is derived from an EMBL/GenBank/DDBJ whole genome shotgun (WGS) entry which is preliminary data.</text>
</comment>
<dbReference type="InterPro" id="IPR025558">
    <property type="entry name" value="DUF4283"/>
</dbReference>
<accession>A0AAD8VT75</accession>
<name>A0AAD8VT75_LOLMU</name>
<feature type="region of interest" description="Disordered" evidence="2">
    <location>
        <begin position="271"/>
        <end position="325"/>
    </location>
</feature>
<keyword evidence="1" id="KW-0862">Zinc</keyword>
<evidence type="ECO:0000313" key="5">
    <source>
        <dbReference type="Proteomes" id="UP001231189"/>
    </source>
</evidence>
<dbReference type="Proteomes" id="UP001231189">
    <property type="component" value="Unassembled WGS sequence"/>
</dbReference>
<dbReference type="InterPro" id="IPR025836">
    <property type="entry name" value="Zn_knuckle_CX2CX4HX4C"/>
</dbReference>
<dbReference type="AlphaFoldDB" id="A0AAD8VT75"/>
<dbReference type="InterPro" id="IPR001878">
    <property type="entry name" value="Znf_CCHC"/>
</dbReference>
<reference evidence="4" key="1">
    <citation type="submission" date="2023-07" db="EMBL/GenBank/DDBJ databases">
        <title>A chromosome-level genome assembly of Lolium multiflorum.</title>
        <authorList>
            <person name="Chen Y."/>
            <person name="Copetti D."/>
            <person name="Kolliker R."/>
            <person name="Studer B."/>
        </authorList>
    </citation>
    <scope>NUCLEOTIDE SEQUENCE</scope>
    <source>
        <strain evidence="4">02402/16</strain>
        <tissue evidence="4">Leaf</tissue>
    </source>
</reference>
<keyword evidence="1" id="KW-0863">Zinc-finger</keyword>
<evidence type="ECO:0000256" key="1">
    <source>
        <dbReference type="PROSITE-ProRule" id="PRU00047"/>
    </source>
</evidence>
<organism evidence="4 5">
    <name type="scientific">Lolium multiflorum</name>
    <name type="common">Italian ryegrass</name>
    <name type="synonym">Lolium perenne subsp. multiflorum</name>
    <dbReference type="NCBI Taxonomy" id="4521"/>
    <lineage>
        <taxon>Eukaryota</taxon>
        <taxon>Viridiplantae</taxon>
        <taxon>Streptophyta</taxon>
        <taxon>Embryophyta</taxon>
        <taxon>Tracheophyta</taxon>
        <taxon>Spermatophyta</taxon>
        <taxon>Magnoliopsida</taxon>
        <taxon>Liliopsida</taxon>
        <taxon>Poales</taxon>
        <taxon>Poaceae</taxon>
        <taxon>BOP clade</taxon>
        <taxon>Pooideae</taxon>
        <taxon>Poodae</taxon>
        <taxon>Poeae</taxon>
        <taxon>Poeae Chloroplast Group 2 (Poeae type)</taxon>
        <taxon>Loliodinae</taxon>
        <taxon>Loliinae</taxon>
        <taxon>Lolium</taxon>
    </lineage>
</organism>
<dbReference type="InterPro" id="IPR040256">
    <property type="entry name" value="At4g02000-like"/>
</dbReference>
<keyword evidence="5" id="KW-1185">Reference proteome</keyword>
<dbReference type="Pfam" id="PF14111">
    <property type="entry name" value="DUF4283"/>
    <property type="match status" value="1"/>
</dbReference>
<feature type="compositionally biased region" description="Basic and acidic residues" evidence="2">
    <location>
        <begin position="282"/>
        <end position="297"/>
    </location>
</feature>
<evidence type="ECO:0000313" key="4">
    <source>
        <dbReference type="EMBL" id="KAK1618364.1"/>
    </source>
</evidence>
<dbReference type="PANTHER" id="PTHR31286:SF166">
    <property type="entry name" value="OS01G0177800 PROTEIN"/>
    <property type="match status" value="1"/>
</dbReference>
<evidence type="ECO:0000256" key="2">
    <source>
        <dbReference type="SAM" id="MobiDB-lite"/>
    </source>
</evidence>
<feature type="region of interest" description="Disordered" evidence="2">
    <location>
        <begin position="360"/>
        <end position="400"/>
    </location>
</feature>
<proteinExistence type="predicted"/>
<feature type="region of interest" description="Disordered" evidence="2">
    <location>
        <begin position="1"/>
        <end position="33"/>
    </location>
</feature>
<dbReference type="EMBL" id="JAUUTY010000006">
    <property type="protein sequence ID" value="KAK1618364.1"/>
    <property type="molecule type" value="Genomic_DNA"/>
</dbReference>
<dbReference type="GO" id="GO:0003676">
    <property type="term" value="F:nucleic acid binding"/>
    <property type="evidence" value="ECO:0007669"/>
    <property type="project" value="InterPro"/>
</dbReference>
<dbReference type="Pfam" id="PF14392">
    <property type="entry name" value="zf-CCHC_4"/>
    <property type="match status" value="1"/>
</dbReference>
<protein>
    <recommendedName>
        <fullName evidence="3">CCHC-type domain-containing protein</fullName>
    </recommendedName>
</protein>